<keyword evidence="2" id="KW-0805">Transcription regulation</keyword>
<evidence type="ECO:0000313" key="7">
    <source>
        <dbReference type="EMBL" id="AZQ12708.1"/>
    </source>
</evidence>
<dbReference type="Proteomes" id="UP000278437">
    <property type="component" value="Chromosome"/>
</dbReference>
<dbReference type="InterPro" id="IPR005119">
    <property type="entry name" value="LysR_subst-bd"/>
</dbReference>
<dbReference type="EMBL" id="CP020373">
    <property type="protein sequence ID" value="AZQ12708.1"/>
    <property type="molecule type" value="Genomic_DNA"/>
</dbReference>
<evidence type="ECO:0000256" key="4">
    <source>
        <dbReference type="ARBA" id="ARBA00023163"/>
    </source>
</evidence>
<keyword evidence="8" id="KW-1185">Reference proteome</keyword>
<dbReference type="Gene3D" id="1.10.10.10">
    <property type="entry name" value="Winged helix-like DNA-binding domain superfamily/Winged helix DNA-binding domain"/>
    <property type="match status" value="1"/>
</dbReference>
<dbReference type="InterPro" id="IPR058163">
    <property type="entry name" value="LysR-type_TF_proteobact-type"/>
</dbReference>
<dbReference type="InterPro" id="IPR036390">
    <property type="entry name" value="WH_DNA-bd_sf"/>
</dbReference>
<keyword evidence="5" id="KW-0175">Coiled coil</keyword>
<comment type="similarity">
    <text evidence="1">Belongs to the LysR transcriptional regulatory family.</text>
</comment>
<reference evidence="8" key="1">
    <citation type="submission" date="2017-03" db="EMBL/GenBank/DDBJ databases">
        <title>Full genome sequence of a non-lethal Shewanella isolate that potentiates virulence of Vibio parahaemolyticus causing acute hepatopancreatic necrosis disease (AHPND) in shrimp.</title>
        <authorList>
            <person name="Prachumwat A."/>
            <person name="Sritunyalucksana K."/>
        </authorList>
    </citation>
    <scope>NUCLEOTIDE SEQUENCE [LARGE SCALE GENOMIC DNA]</scope>
    <source>
        <strain evidence="8">TH2012</strain>
    </source>
</reference>
<dbReference type="InterPro" id="IPR000847">
    <property type="entry name" value="LysR_HTH_N"/>
</dbReference>
<accession>A0ABN5U057</accession>
<keyword evidence="3" id="KW-0238">DNA-binding</keyword>
<dbReference type="Pfam" id="PF03466">
    <property type="entry name" value="LysR_substrate"/>
    <property type="match status" value="1"/>
</dbReference>
<keyword evidence="4" id="KW-0804">Transcription</keyword>
<dbReference type="InterPro" id="IPR036388">
    <property type="entry name" value="WH-like_DNA-bd_sf"/>
</dbReference>
<dbReference type="PANTHER" id="PTHR30537">
    <property type="entry name" value="HTH-TYPE TRANSCRIPTIONAL REGULATOR"/>
    <property type="match status" value="1"/>
</dbReference>
<dbReference type="Gene3D" id="3.40.190.290">
    <property type="match status" value="1"/>
</dbReference>
<dbReference type="SUPFAM" id="SSF46785">
    <property type="entry name" value="Winged helix' DNA-binding domain"/>
    <property type="match status" value="1"/>
</dbReference>
<dbReference type="Pfam" id="PF00126">
    <property type="entry name" value="HTH_1"/>
    <property type="match status" value="1"/>
</dbReference>
<evidence type="ECO:0000256" key="5">
    <source>
        <dbReference type="SAM" id="Coils"/>
    </source>
</evidence>
<evidence type="ECO:0000256" key="1">
    <source>
        <dbReference type="ARBA" id="ARBA00009437"/>
    </source>
</evidence>
<evidence type="ECO:0000259" key="6">
    <source>
        <dbReference type="PROSITE" id="PS50931"/>
    </source>
</evidence>
<evidence type="ECO:0000256" key="2">
    <source>
        <dbReference type="ARBA" id="ARBA00023015"/>
    </source>
</evidence>
<protein>
    <submittedName>
        <fullName evidence="7">HTH-type transcriptional regulator DmlR</fullName>
    </submittedName>
</protein>
<evidence type="ECO:0000313" key="8">
    <source>
        <dbReference type="Proteomes" id="UP000278437"/>
    </source>
</evidence>
<dbReference type="PANTHER" id="PTHR30537:SF5">
    <property type="entry name" value="HTH-TYPE TRANSCRIPTIONAL ACTIVATOR TTDR-RELATED"/>
    <property type="match status" value="1"/>
</dbReference>
<gene>
    <name evidence="7" type="primary">dmlR_10</name>
    <name evidence="7" type="ORF">STH12_03653</name>
</gene>
<dbReference type="PROSITE" id="PS50931">
    <property type="entry name" value="HTH_LYSR"/>
    <property type="match status" value="1"/>
</dbReference>
<dbReference type="SUPFAM" id="SSF53850">
    <property type="entry name" value="Periplasmic binding protein-like II"/>
    <property type="match status" value="1"/>
</dbReference>
<evidence type="ECO:0000256" key="3">
    <source>
        <dbReference type="ARBA" id="ARBA00023125"/>
    </source>
</evidence>
<proteinExistence type="inferred from homology"/>
<dbReference type="CDD" id="cd08422">
    <property type="entry name" value="PBP2_CrgA_like"/>
    <property type="match status" value="1"/>
</dbReference>
<feature type="coiled-coil region" evidence="5">
    <location>
        <begin position="86"/>
        <end position="113"/>
    </location>
</feature>
<feature type="domain" description="HTH lysR-type" evidence="6">
    <location>
        <begin position="22"/>
        <end position="79"/>
    </location>
</feature>
<name>A0ABN5U057_9GAMM</name>
<organism evidence="7 8">
    <name type="scientific">Shewanella khirikhana</name>
    <dbReference type="NCBI Taxonomy" id="1965282"/>
    <lineage>
        <taxon>Bacteria</taxon>
        <taxon>Pseudomonadati</taxon>
        <taxon>Pseudomonadota</taxon>
        <taxon>Gammaproteobacteria</taxon>
        <taxon>Alteromonadales</taxon>
        <taxon>Shewanellaceae</taxon>
        <taxon>Shewanella</taxon>
    </lineage>
</organism>
<sequence length="322" mass="36726">MPNKTQSAVNFEDRNMSQHKLDTLYLMRLLVCIVRFGSFARAAEHLGITPSKASKDLRYLEQSLSTVLLNRTTRRLQLTDAGELTYRQADQMLALHEQLLDGLQNRRECLSGELRITAPMLWGEVMLTPLLLKFRQQHPSVRLVTDFSNRTSDLLRDNIHVAFRSTELNREPYLARFIAKDEMVLCASKAYMSDKSTLCRPEELHQHSLITRCTDYSRHERWTLMDKGKELHMDVAGELAFSHKQAIYAAMQQGFGIAILPRYLVADELLAGTVVEVLPDFSPKGASFYALYTQRRAESALVTHFIDFVIAEMAARPAFDAA</sequence>